<dbReference type="GeneID" id="68878546"/>
<dbReference type="AlphaFoldDB" id="A0AAD2DED8"/>
<accession>A0AAD2DED8</accession>
<sequence>MHYKYELEIDGRIVDIDDPELSKIVTGMWLNLYRIYKNNPSIFPLTEEKNIEKQ</sequence>
<name>A0AAD2DED8_9CLOT</name>
<evidence type="ECO:0000313" key="1">
    <source>
        <dbReference type="EMBL" id="CAI3647626.1"/>
    </source>
</evidence>
<reference evidence="1" key="1">
    <citation type="submission" date="2022-10" db="EMBL/GenBank/DDBJ databases">
        <authorList>
            <person name="Aires J."/>
            <person name="Mesa V."/>
        </authorList>
    </citation>
    <scope>NUCLEOTIDE SEQUENCE</scope>
    <source>
        <strain evidence="1">Clostridium neonatale JD116</strain>
    </source>
</reference>
<gene>
    <name evidence="1" type="ORF">CNEO2_510012</name>
</gene>
<comment type="caution">
    <text evidence="1">The sequence shown here is derived from an EMBL/GenBank/DDBJ whole genome shotgun (WGS) entry which is preliminary data.</text>
</comment>
<dbReference type="Proteomes" id="UP001189143">
    <property type="component" value="Unassembled WGS sequence"/>
</dbReference>
<protein>
    <submittedName>
        <fullName evidence="1">Uncharacterized protein</fullName>
    </submittedName>
</protein>
<dbReference type="EMBL" id="CAMTCP010000250">
    <property type="protein sequence ID" value="CAI3647626.1"/>
    <property type="molecule type" value="Genomic_DNA"/>
</dbReference>
<dbReference type="RefSeq" id="WP_157065795.1">
    <property type="nucleotide sequence ID" value="NZ_CAKJVF010000009.1"/>
</dbReference>
<proteinExistence type="predicted"/>
<organism evidence="1 2">
    <name type="scientific">Clostridium neonatale</name>
    <dbReference type="NCBI Taxonomy" id="137838"/>
    <lineage>
        <taxon>Bacteria</taxon>
        <taxon>Bacillati</taxon>
        <taxon>Bacillota</taxon>
        <taxon>Clostridia</taxon>
        <taxon>Eubacteriales</taxon>
        <taxon>Clostridiaceae</taxon>
        <taxon>Clostridium</taxon>
    </lineage>
</organism>
<evidence type="ECO:0000313" key="2">
    <source>
        <dbReference type="Proteomes" id="UP001189143"/>
    </source>
</evidence>